<dbReference type="GO" id="GO:0015104">
    <property type="term" value="F:antimonite transmembrane transporter activity"/>
    <property type="evidence" value="ECO:0007669"/>
    <property type="project" value="TreeGrafter"/>
</dbReference>
<evidence type="ECO:0000256" key="10">
    <source>
        <dbReference type="SAM" id="Phobius"/>
    </source>
</evidence>
<feature type="transmembrane region" description="Helical" evidence="10">
    <location>
        <begin position="259"/>
        <end position="278"/>
    </location>
</feature>
<feature type="transmembrane region" description="Helical" evidence="10">
    <location>
        <begin position="117"/>
        <end position="141"/>
    </location>
</feature>
<feature type="transmembrane region" description="Helical" evidence="10">
    <location>
        <begin position="43"/>
        <end position="62"/>
    </location>
</feature>
<dbReference type="GO" id="GO:0005886">
    <property type="term" value="C:plasma membrane"/>
    <property type="evidence" value="ECO:0007669"/>
    <property type="project" value="UniProtKB-SubCell"/>
</dbReference>
<dbReference type="InterPro" id="IPR002657">
    <property type="entry name" value="BilAc:Na_symport/Acr3"/>
</dbReference>
<accession>A0A8H6Y1P6</accession>
<dbReference type="Gene3D" id="1.20.1530.20">
    <property type="match status" value="1"/>
</dbReference>
<dbReference type="PANTHER" id="PTHR43057:SF1">
    <property type="entry name" value="ARSENICAL-RESISTANCE PROTEIN 3"/>
    <property type="match status" value="1"/>
</dbReference>
<organism evidence="11 12">
    <name type="scientific">Mycena venus</name>
    <dbReference type="NCBI Taxonomy" id="2733690"/>
    <lineage>
        <taxon>Eukaryota</taxon>
        <taxon>Fungi</taxon>
        <taxon>Dikarya</taxon>
        <taxon>Basidiomycota</taxon>
        <taxon>Agaricomycotina</taxon>
        <taxon>Agaricomycetes</taxon>
        <taxon>Agaricomycetidae</taxon>
        <taxon>Agaricales</taxon>
        <taxon>Marasmiineae</taxon>
        <taxon>Mycenaceae</taxon>
        <taxon>Mycena</taxon>
    </lineage>
</organism>
<dbReference type="GO" id="GO:0015297">
    <property type="term" value="F:antiporter activity"/>
    <property type="evidence" value="ECO:0007669"/>
    <property type="project" value="UniProtKB-UniRule"/>
</dbReference>
<feature type="transmembrane region" description="Helical" evidence="10">
    <location>
        <begin position="153"/>
        <end position="172"/>
    </location>
</feature>
<dbReference type="InterPro" id="IPR038770">
    <property type="entry name" value="Na+/solute_symporter_sf"/>
</dbReference>
<proteinExistence type="inferred from homology"/>
<feature type="transmembrane region" description="Helical" evidence="10">
    <location>
        <begin position="335"/>
        <end position="356"/>
    </location>
</feature>
<dbReference type="GO" id="GO:0015105">
    <property type="term" value="F:arsenite transmembrane transporter activity"/>
    <property type="evidence" value="ECO:0007669"/>
    <property type="project" value="TreeGrafter"/>
</dbReference>
<dbReference type="OrthoDB" id="187348at2759"/>
<evidence type="ECO:0000256" key="3">
    <source>
        <dbReference type="ARBA" id="ARBA00022448"/>
    </source>
</evidence>
<feature type="transmembrane region" description="Helical" evidence="10">
    <location>
        <begin position="179"/>
        <end position="201"/>
    </location>
</feature>
<protein>
    <submittedName>
        <fullName evidence="11">Arsenite resistance protein ArsB</fullName>
    </submittedName>
</protein>
<feature type="transmembrane region" description="Helical" evidence="10">
    <location>
        <begin position="362"/>
        <end position="385"/>
    </location>
</feature>
<evidence type="ECO:0000256" key="5">
    <source>
        <dbReference type="ARBA" id="ARBA00022692"/>
    </source>
</evidence>
<evidence type="ECO:0000313" key="12">
    <source>
        <dbReference type="Proteomes" id="UP000620124"/>
    </source>
</evidence>
<dbReference type="InterPro" id="IPR004706">
    <property type="entry name" value="Arsenical-R_Acr3"/>
</dbReference>
<evidence type="ECO:0000256" key="1">
    <source>
        <dbReference type="ARBA" id="ARBA00004651"/>
    </source>
</evidence>
<dbReference type="PANTHER" id="PTHR43057">
    <property type="entry name" value="ARSENITE EFFLUX TRANSPORTER"/>
    <property type="match status" value="1"/>
</dbReference>
<keyword evidence="6" id="KW-0059">Arsenical resistance</keyword>
<gene>
    <name evidence="11" type="ORF">MVEN_01339100</name>
</gene>
<evidence type="ECO:0000256" key="6">
    <source>
        <dbReference type="ARBA" id="ARBA00022849"/>
    </source>
</evidence>
<name>A0A8H6Y1P6_9AGAR</name>
<feature type="transmembrane region" description="Helical" evidence="10">
    <location>
        <begin position="77"/>
        <end position="97"/>
    </location>
</feature>
<dbReference type="Proteomes" id="UP000620124">
    <property type="component" value="Unassembled WGS sequence"/>
</dbReference>
<comment type="subcellular location">
    <subcellularLocation>
        <location evidence="1 9">Cell membrane</location>
        <topology evidence="1 9">Multi-pass membrane protein</topology>
    </subcellularLocation>
</comment>
<keyword evidence="4 9" id="KW-1003">Cell membrane</keyword>
<comment type="caution">
    <text evidence="11">The sequence shown here is derived from an EMBL/GenBank/DDBJ whole genome shotgun (WGS) entry which is preliminary data.</text>
</comment>
<feature type="transmembrane region" description="Helical" evidence="10">
    <location>
        <begin position="290"/>
        <end position="315"/>
    </location>
</feature>
<evidence type="ECO:0000256" key="8">
    <source>
        <dbReference type="ARBA" id="ARBA00023136"/>
    </source>
</evidence>
<evidence type="ECO:0000256" key="9">
    <source>
        <dbReference type="PIRNR" id="PIRNR005508"/>
    </source>
</evidence>
<evidence type="ECO:0000256" key="2">
    <source>
        <dbReference type="ARBA" id="ARBA00010110"/>
    </source>
</evidence>
<evidence type="ECO:0000256" key="7">
    <source>
        <dbReference type="ARBA" id="ARBA00022989"/>
    </source>
</evidence>
<keyword evidence="8 9" id="KW-0472">Membrane</keyword>
<dbReference type="FunFam" id="1.20.1530.20:FF:000009">
    <property type="entry name" value="Arsenite transporter, ACR3 family"/>
    <property type="match status" value="1"/>
</dbReference>
<dbReference type="PIRSF" id="PIRSF005508">
    <property type="entry name" value="Acr3"/>
    <property type="match status" value="1"/>
</dbReference>
<keyword evidence="5 9" id="KW-0812">Transmembrane</keyword>
<dbReference type="NCBIfam" id="TIGR00832">
    <property type="entry name" value="acr3"/>
    <property type="match status" value="1"/>
</dbReference>
<sequence>MDQQKSEEIPATIRDEAAQAPRVDTNNVPSTELFKRLSILDRLLTPAILIAMIVGVLIGEYVPNVQEAFDLARFDGVSIPIVIGLIVMNVGRCSQMWPVLTKVQYETVPQIFRSSGIWAHIGISMFFNWIVGPLVMVALAWATLPDLPTYRTGVIMVGMARCIAMVLIWCQLAKGDGNYCAILVVINSVLQVILYSPYTLLFVNVVGGRNVAHTHLEYGRVAISVLIYLGIPLVAGIVTRYTIWFLVSKKFLEERFLPIFGPFALLGLLYTIVVMFAYQGHHIVLNIGHVFRVFVPMILYFIIMWTSAFGLIYVLGRRTGKSRSYFGYEMAVVQAFTAGSNNFELAIAVAIANYGVGSDEALAATIGPLVEVPVLVALTWVALYLERQLSWSHDARDVPSVDV</sequence>
<reference evidence="11" key="1">
    <citation type="submission" date="2020-05" db="EMBL/GenBank/DDBJ databases">
        <title>Mycena genomes resolve the evolution of fungal bioluminescence.</title>
        <authorList>
            <person name="Tsai I.J."/>
        </authorList>
    </citation>
    <scope>NUCLEOTIDE SEQUENCE</scope>
    <source>
        <strain evidence="11">CCC161011</strain>
    </source>
</reference>
<evidence type="ECO:0000256" key="4">
    <source>
        <dbReference type="ARBA" id="ARBA00022475"/>
    </source>
</evidence>
<comment type="similarity">
    <text evidence="2 9">Belongs to the arsenical resistance-3 (ACR3) (TC 2.A.59) family.</text>
</comment>
<dbReference type="AlphaFoldDB" id="A0A8H6Y1P6"/>
<dbReference type="GO" id="GO:0046685">
    <property type="term" value="P:response to arsenic-containing substance"/>
    <property type="evidence" value="ECO:0007669"/>
    <property type="project" value="UniProtKB-KW"/>
</dbReference>
<keyword evidence="12" id="KW-1185">Reference proteome</keyword>
<keyword evidence="7 9" id="KW-1133">Transmembrane helix</keyword>
<feature type="transmembrane region" description="Helical" evidence="10">
    <location>
        <begin position="221"/>
        <end position="247"/>
    </location>
</feature>
<dbReference type="EMBL" id="JACAZI010000010">
    <property type="protein sequence ID" value="KAF7350344.1"/>
    <property type="molecule type" value="Genomic_DNA"/>
</dbReference>
<evidence type="ECO:0000313" key="11">
    <source>
        <dbReference type="EMBL" id="KAF7350344.1"/>
    </source>
</evidence>
<keyword evidence="3 9" id="KW-0813">Transport</keyword>
<dbReference type="Pfam" id="PF01758">
    <property type="entry name" value="SBF"/>
    <property type="match status" value="1"/>
</dbReference>